<organism evidence="2 4">
    <name type="scientific">Cercospora beticola</name>
    <name type="common">Sugarbeet leaf spot fungus</name>
    <dbReference type="NCBI Taxonomy" id="122368"/>
    <lineage>
        <taxon>Eukaryota</taxon>
        <taxon>Fungi</taxon>
        <taxon>Dikarya</taxon>
        <taxon>Ascomycota</taxon>
        <taxon>Pezizomycotina</taxon>
        <taxon>Dothideomycetes</taxon>
        <taxon>Dothideomycetidae</taxon>
        <taxon>Mycosphaerellales</taxon>
        <taxon>Mycosphaerellaceae</taxon>
        <taxon>Cercospora</taxon>
    </lineage>
</organism>
<accession>A0A2G5H8C3</accession>
<evidence type="ECO:0000256" key="1">
    <source>
        <dbReference type="SAM" id="MobiDB-lite"/>
    </source>
</evidence>
<feature type="compositionally biased region" description="Acidic residues" evidence="1">
    <location>
        <begin position="14"/>
        <end position="28"/>
    </location>
</feature>
<name>A0A2G5H8C3_CERBT</name>
<feature type="region of interest" description="Disordered" evidence="1">
    <location>
        <begin position="1"/>
        <end position="31"/>
    </location>
</feature>
<dbReference type="AlphaFoldDB" id="A0A2G5H8C3"/>
<evidence type="ECO:0000313" key="5">
    <source>
        <dbReference type="Proteomes" id="UP001302367"/>
    </source>
</evidence>
<evidence type="ECO:0000313" key="2">
    <source>
        <dbReference type="EMBL" id="PIA88777.1"/>
    </source>
</evidence>
<evidence type="ECO:0000313" key="4">
    <source>
        <dbReference type="Proteomes" id="UP000230605"/>
    </source>
</evidence>
<proteinExistence type="predicted"/>
<reference evidence="3 5" key="2">
    <citation type="submission" date="2023-09" db="EMBL/GenBank/DDBJ databases">
        <title>Complete-Gapless Cercospora beticola genome.</title>
        <authorList>
            <person name="Wyatt N.A."/>
            <person name="Spanner R.E."/>
            <person name="Bolton M.D."/>
        </authorList>
    </citation>
    <scope>NUCLEOTIDE SEQUENCE [LARGE SCALE GENOMIC DNA]</scope>
    <source>
        <strain evidence="3">Cb09-40</strain>
    </source>
</reference>
<reference evidence="2 4" key="1">
    <citation type="submission" date="2015-10" db="EMBL/GenBank/DDBJ databases">
        <title>The cercosporin biosynthetic gene cluster was horizontally transferred to several fungal lineages and shown to be expanded in Cercospora beticola based on microsynteny with recipient genomes.</title>
        <authorList>
            <person name="De Jonge R."/>
            <person name="Ebert M.K."/>
            <person name="Suttle J.C."/>
            <person name="Jurick Ii W.M."/>
            <person name="Secor G.A."/>
            <person name="Thomma B.P."/>
            <person name="Van De Peer Y."/>
            <person name="Bolton M.D."/>
        </authorList>
    </citation>
    <scope>NUCLEOTIDE SEQUENCE [LARGE SCALE GENOMIC DNA]</scope>
    <source>
        <strain evidence="2 4">09-40</strain>
    </source>
</reference>
<dbReference type="EMBL" id="LKMD01000108">
    <property type="protein sequence ID" value="PIA88777.1"/>
    <property type="molecule type" value="Genomic_DNA"/>
</dbReference>
<sequence length="302" mass="35929">MEEENDEGYVTFVEGEDDEADDDQEYEEYSNYSREDTVEAFRDYYNFLTTMYMDQARIIEPPEDGWPEITPATITTNLGKTEEVCALLRELPYIEMDHYDEIDSTPACVFADWNWIASRMNDGYKASSVKSMTEDNPDEVPPHVISLVHNTPDDPTIYLDTAEGYIYWLFCPDTIWNDPNLLHERAVVDERDYPENEREWRGASFAWWIPHFFEVLKDQFLRLKWFPCDDKRLWDSTIPGSEDLHVRLRRVFYEHGWPDLERYRKKECLEAVEREIAAWYERKRQLKESASTEQQTESVTTV</sequence>
<keyword evidence="5" id="KW-1185">Reference proteome</keyword>
<dbReference type="Proteomes" id="UP000230605">
    <property type="component" value="Chromosome 5"/>
</dbReference>
<dbReference type="EMBL" id="CP134188">
    <property type="protein sequence ID" value="WPB03685.1"/>
    <property type="molecule type" value="Genomic_DNA"/>
</dbReference>
<protein>
    <submittedName>
        <fullName evidence="2">Uncharacterized protein</fullName>
    </submittedName>
</protein>
<evidence type="ECO:0000313" key="3">
    <source>
        <dbReference type="EMBL" id="WPB03685.1"/>
    </source>
</evidence>
<gene>
    <name evidence="2" type="ORF">CB0940_07717</name>
    <name evidence="3" type="ORF">RHO25_008329</name>
</gene>
<dbReference type="OrthoDB" id="3643304at2759"/>
<dbReference type="Proteomes" id="UP001302367">
    <property type="component" value="Chromosome 5"/>
</dbReference>